<proteinExistence type="predicted"/>
<comment type="caution">
    <text evidence="2">The sequence shown here is derived from an EMBL/GenBank/DDBJ whole genome shotgun (WGS) entry which is preliminary data.</text>
</comment>
<dbReference type="AlphaFoldDB" id="A0A9P6JSM5"/>
<sequence length="83" mass="8788">MSNEACGICCIACADVCAGIILDFITQRHSCTETLCTCCCGTCCCDTEGADDIRAERAPLLPEVGPSQAHQPRAVPQMKATHQ</sequence>
<evidence type="ECO:0000313" key="3">
    <source>
        <dbReference type="Proteomes" id="UP000807306"/>
    </source>
</evidence>
<dbReference type="EMBL" id="MU157838">
    <property type="protein sequence ID" value="KAF9530690.1"/>
    <property type="molecule type" value="Genomic_DNA"/>
</dbReference>
<keyword evidence="3" id="KW-1185">Reference proteome</keyword>
<protein>
    <submittedName>
        <fullName evidence="2">Uncharacterized protein</fullName>
    </submittedName>
</protein>
<feature type="region of interest" description="Disordered" evidence="1">
    <location>
        <begin position="62"/>
        <end position="83"/>
    </location>
</feature>
<organism evidence="2 3">
    <name type="scientific">Crepidotus variabilis</name>
    <dbReference type="NCBI Taxonomy" id="179855"/>
    <lineage>
        <taxon>Eukaryota</taxon>
        <taxon>Fungi</taxon>
        <taxon>Dikarya</taxon>
        <taxon>Basidiomycota</taxon>
        <taxon>Agaricomycotina</taxon>
        <taxon>Agaricomycetes</taxon>
        <taxon>Agaricomycetidae</taxon>
        <taxon>Agaricales</taxon>
        <taxon>Agaricineae</taxon>
        <taxon>Crepidotaceae</taxon>
        <taxon>Crepidotus</taxon>
    </lineage>
</organism>
<evidence type="ECO:0000313" key="2">
    <source>
        <dbReference type="EMBL" id="KAF9530690.1"/>
    </source>
</evidence>
<evidence type="ECO:0000256" key="1">
    <source>
        <dbReference type="SAM" id="MobiDB-lite"/>
    </source>
</evidence>
<reference evidence="2" key="1">
    <citation type="submission" date="2020-11" db="EMBL/GenBank/DDBJ databases">
        <authorList>
            <consortium name="DOE Joint Genome Institute"/>
            <person name="Ahrendt S."/>
            <person name="Riley R."/>
            <person name="Andreopoulos W."/>
            <person name="Labutti K."/>
            <person name="Pangilinan J."/>
            <person name="Ruiz-Duenas F.J."/>
            <person name="Barrasa J.M."/>
            <person name="Sanchez-Garcia M."/>
            <person name="Camarero S."/>
            <person name="Miyauchi S."/>
            <person name="Serrano A."/>
            <person name="Linde D."/>
            <person name="Babiker R."/>
            <person name="Drula E."/>
            <person name="Ayuso-Fernandez I."/>
            <person name="Pacheco R."/>
            <person name="Padilla G."/>
            <person name="Ferreira P."/>
            <person name="Barriuso J."/>
            <person name="Kellner H."/>
            <person name="Castanera R."/>
            <person name="Alfaro M."/>
            <person name="Ramirez L."/>
            <person name="Pisabarro A.G."/>
            <person name="Kuo A."/>
            <person name="Tritt A."/>
            <person name="Lipzen A."/>
            <person name="He G."/>
            <person name="Yan M."/>
            <person name="Ng V."/>
            <person name="Cullen D."/>
            <person name="Martin F."/>
            <person name="Rosso M.-N."/>
            <person name="Henrissat B."/>
            <person name="Hibbett D."/>
            <person name="Martinez A.T."/>
            <person name="Grigoriev I.V."/>
        </authorList>
    </citation>
    <scope>NUCLEOTIDE SEQUENCE</scope>
    <source>
        <strain evidence="2">CBS 506.95</strain>
    </source>
</reference>
<accession>A0A9P6JSM5</accession>
<dbReference type="Proteomes" id="UP000807306">
    <property type="component" value="Unassembled WGS sequence"/>
</dbReference>
<name>A0A9P6JSM5_9AGAR</name>
<gene>
    <name evidence="2" type="ORF">CPB83DRAFT_850122</name>
</gene>